<name>A0A7Y0DYB8_9PROT</name>
<feature type="domain" description="FAD dependent oxidoreductase" evidence="2">
    <location>
        <begin position="6"/>
        <end position="344"/>
    </location>
</feature>
<evidence type="ECO:0000313" key="3">
    <source>
        <dbReference type="EMBL" id="NMM43051.1"/>
    </source>
</evidence>
<dbReference type="PANTHER" id="PTHR13847:SF287">
    <property type="entry name" value="FAD-DEPENDENT OXIDOREDUCTASE DOMAIN-CONTAINING PROTEIN 1"/>
    <property type="match status" value="1"/>
</dbReference>
<dbReference type="RefSeq" id="WP_169623359.1">
    <property type="nucleotide sequence ID" value="NZ_JABBNT010000001.1"/>
</dbReference>
<dbReference type="InterPro" id="IPR006076">
    <property type="entry name" value="FAD-dep_OxRdtase"/>
</dbReference>
<dbReference type="PANTHER" id="PTHR13847">
    <property type="entry name" value="SARCOSINE DEHYDROGENASE-RELATED"/>
    <property type="match status" value="1"/>
</dbReference>
<dbReference type="SUPFAM" id="SSF51905">
    <property type="entry name" value="FAD/NAD(P)-binding domain"/>
    <property type="match status" value="1"/>
</dbReference>
<reference evidence="3 4" key="1">
    <citation type="submission" date="2020-04" db="EMBL/GenBank/DDBJ databases">
        <title>Rhodospirillaceae bacterium KN72 isolated from deep sea.</title>
        <authorList>
            <person name="Zhang D.-C."/>
        </authorList>
    </citation>
    <scope>NUCLEOTIDE SEQUENCE [LARGE SCALE GENOMIC DNA]</scope>
    <source>
        <strain evidence="3 4">KN72</strain>
    </source>
</reference>
<sequence>MSETADVIVVGGGIAGIGAAAMLSGDAKVIVLETEDAPGRHSTGRSAAIFIRNYGNAVLRSLNAASAPFLESPEILDLTSVLSPRGELLVAGEEDLPELEAYLDGAVGIERMTPEQAVELVPILRKELLVAAAYEPDAQDIDVDRLFQGYIRYLRHNGGTIATKAPVEALSRDNGVWTVTAGGDTYQAPIVVNASGAWADVLAGLAGLSPIGIQPMRRTAAILPAPEIEGFDRWPLFAAASEEWYAKPEAGTLMVSPADEDPVDPHDAWADDMVLAEGLYRFEQAVNYPVTRVERSWAGLRSFAPDRSPVVGFDPRCDGFFWLAGQGGYGIQTAPALSTLAADLCLGRDCGLDAETVSALSPGRFLS</sequence>
<keyword evidence="1" id="KW-0560">Oxidoreductase</keyword>
<dbReference type="Gene3D" id="3.30.9.10">
    <property type="entry name" value="D-Amino Acid Oxidase, subunit A, domain 2"/>
    <property type="match status" value="1"/>
</dbReference>
<comment type="caution">
    <text evidence="3">The sequence shown here is derived from an EMBL/GenBank/DDBJ whole genome shotgun (WGS) entry which is preliminary data.</text>
</comment>
<dbReference type="Gene3D" id="3.50.50.60">
    <property type="entry name" value="FAD/NAD(P)-binding domain"/>
    <property type="match status" value="1"/>
</dbReference>
<dbReference type="Pfam" id="PF01266">
    <property type="entry name" value="DAO"/>
    <property type="match status" value="1"/>
</dbReference>
<protein>
    <submittedName>
        <fullName evidence="3">FAD-binding oxidoreductase</fullName>
    </submittedName>
</protein>
<dbReference type="GO" id="GO:0016491">
    <property type="term" value="F:oxidoreductase activity"/>
    <property type="evidence" value="ECO:0007669"/>
    <property type="project" value="UniProtKB-KW"/>
</dbReference>
<accession>A0A7Y0DYB8</accession>
<dbReference type="InterPro" id="IPR036188">
    <property type="entry name" value="FAD/NAD-bd_sf"/>
</dbReference>
<dbReference type="AlphaFoldDB" id="A0A7Y0DYB8"/>
<organism evidence="3 4">
    <name type="scientific">Pacificispira spongiicola</name>
    <dbReference type="NCBI Taxonomy" id="2729598"/>
    <lineage>
        <taxon>Bacteria</taxon>
        <taxon>Pseudomonadati</taxon>
        <taxon>Pseudomonadota</taxon>
        <taxon>Alphaproteobacteria</taxon>
        <taxon>Rhodospirillales</taxon>
        <taxon>Rhodospirillaceae</taxon>
        <taxon>Pacificispira</taxon>
    </lineage>
</organism>
<proteinExistence type="predicted"/>
<evidence type="ECO:0000256" key="1">
    <source>
        <dbReference type="ARBA" id="ARBA00023002"/>
    </source>
</evidence>
<dbReference type="EMBL" id="JABBNT010000001">
    <property type="protein sequence ID" value="NMM43051.1"/>
    <property type="molecule type" value="Genomic_DNA"/>
</dbReference>
<keyword evidence="4" id="KW-1185">Reference proteome</keyword>
<dbReference type="GO" id="GO:0005737">
    <property type="term" value="C:cytoplasm"/>
    <property type="evidence" value="ECO:0007669"/>
    <property type="project" value="TreeGrafter"/>
</dbReference>
<gene>
    <name evidence="3" type="ORF">HH303_01080</name>
</gene>
<evidence type="ECO:0000313" key="4">
    <source>
        <dbReference type="Proteomes" id="UP000539372"/>
    </source>
</evidence>
<dbReference type="Proteomes" id="UP000539372">
    <property type="component" value="Unassembled WGS sequence"/>
</dbReference>
<evidence type="ECO:0000259" key="2">
    <source>
        <dbReference type="Pfam" id="PF01266"/>
    </source>
</evidence>